<evidence type="ECO:0000313" key="2">
    <source>
        <dbReference type="EMBL" id="NBC69195.1"/>
    </source>
</evidence>
<feature type="region of interest" description="Disordered" evidence="1">
    <location>
        <begin position="1"/>
        <end position="110"/>
    </location>
</feature>
<name>A0A7X5C0E7_9BACL</name>
<keyword evidence="3" id="KW-1185">Reference proteome</keyword>
<dbReference type="EMBL" id="JAAAMU010000004">
    <property type="protein sequence ID" value="NBC69195.1"/>
    <property type="molecule type" value="Genomic_DNA"/>
</dbReference>
<dbReference type="Proteomes" id="UP000558113">
    <property type="component" value="Unassembled WGS sequence"/>
</dbReference>
<feature type="compositionally biased region" description="Polar residues" evidence="1">
    <location>
        <begin position="35"/>
        <end position="65"/>
    </location>
</feature>
<sequence length="110" mass="12516">MAYKPLDFQISIPRTPDHASQQNQLNHRPMAEQTMLEQASVKQSDLQRSRNSAVEQSGNQGITQNRSRESSLSKRKRQRNPEREESEQSASDGPSQAAHPYKGKHIDFTL</sequence>
<evidence type="ECO:0000256" key="1">
    <source>
        <dbReference type="SAM" id="MobiDB-lite"/>
    </source>
</evidence>
<dbReference type="AlphaFoldDB" id="A0A7X5C0E7"/>
<protein>
    <submittedName>
        <fullName evidence="2">Uncharacterized protein</fullName>
    </submittedName>
</protein>
<organism evidence="2 3">
    <name type="scientific">Paenibacillus sacheonensis</name>
    <dbReference type="NCBI Taxonomy" id="742054"/>
    <lineage>
        <taxon>Bacteria</taxon>
        <taxon>Bacillati</taxon>
        <taxon>Bacillota</taxon>
        <taxon>Bacilli</taxon>
        <taxon>Bacillales</taxon>
        <taxon>Paenibacillaceae</taxon>
        <taxon>Paenibacillus</taxon>
    </lineage>
</organism>
<gene>
    <name evidence="2" type="ORF">GT003_09350</name>
</gene>
<evidence type="ECO:0000313" key="3">
    <source>
        <dbReference type="Proteomes" id="UP000558113"/>
    </source>
</evidence>
<dbReference type="RefSeq" id="WP_161696793.1">
    <property type="nucleotide sequence ID" value="NZ_JAAAMU010000004.1"/>
</dbReference>
<accession>A0A7X5C0E7</accession>
<dbReference type="OrthoDB" id="2476294at2"/>
<reference evidence="2 3" key="1">
    <citation type="submission" date="2020-01" db="EMBL/GenBank/DDBJ databases">
        <title>Paenibacillus soybeanensis sp. nov. isolated from the nodules of soybean (Glycine max(L.) Merr).</title>
        <authorList>
            <person name="Wang H."/>
        </authorList>
    </citation>
    <scope>NUCLEOTIDE SEQUENCE [LARGE SCALE GENOMIC DNA]</scope>
    <source>
        <strain evidence="2 3">DSM 23054</strain>
    </source>
</reference>
<comment type="caution">
    <text evidence="2">The sequence shown here is derived from an EMBL/GenBank/DDBJ whole genome shotgun (WGS) entry which is preliminary data.</text>
</comment>
<proteinExistence type="predicted"/>